<reference evidence="2 3" key="1">
    <citation type="submission" date="2019-12" db="EMBL/GenBank/DDBJ databases">
        <authorList>
            <person name="Huq M.A."/>
        </authorList>
    </citation>
    <scope>NUCLEOTIDE SEQUENCE [LARGE SCALE GENOMIC DNA]</scope>
    <source>
        <strain evidence="2 3">MAH-25</strain>
    </source>
</reference>
<accession>A0A6N8J097</accession>
<dbReference type="RefSeq" id="WP_157399698.1">
    <property type="nucleotide sequence ID" value="NZ_WSEL01000009.1"/>
</dbReference>
<dbReference type="Pfam" id="PF13145">
    <property type="entry name" value="Rotamase_2"/>
    <property type="match status" value="1"/>
</dbReference>
<evidence type="ECO:0000259" key="1">
    <source>
        <dbReference type="Pfam" id="PF13145"/>
    </source>
</evidence>
<evidence type="ECO:0000313" key="3">
    <source>
        <dbReference type="Proteomes" id="UP000469385"/>
    </source>
</evidence>
<dbReference type="GO" id="GO:0003755">
    <property type="term" value="F:peptidyl-prolyl cis-trans isomerase activity"/>
    <property type="evidence" value="ECO:0007669"/>
    <property type="project" value="InterPro"/>
</dbReference>
<comment type="caution">
    <text evidence="2">The sequence shown here is derived from an EMBL/GenBank/DDBJ whole genome shotgun (WGS) entry which is preliminary data.</text>
</comment>
<protein>
    <submittedName>
        <fullName evidence="2">Peptidyl-prolyl cis-trans isomerase</fullName>
    </submittedName>
</protein>
<keyword evidence="3" id="KW-1185">Reference proteome</keyword>
<proteinExistence type="predicted"/>
<evidence type="ECO:0000313" key="2">
    <source>
        <dbReference type="EMBL" id="MVQ31673.1"/>
    </source>
</evidence>
<sequence length="278" mass="30536">MTPSDRLPTPPWFAKLLREPLFHFVVLGALVFGADAALTAVRGGERDIAVPAAVRKEARDTFVGAARREPSEAEMRQFLARWIDNEILYREGLALGLDKGDPAMRERVIFKALNVVQAGIVLPPIDEAGLAAWFEANRKRYDVPARISFEEAVPAGEAPPPENLRKFVDALNGQGTPALEASLRSFKQRPRETVVEAYGEKFAHALEDLAPGTWAVLDSGGGLRAVRLQERTAGRTASYADVRDIVYQDWKDDMAGKLTAQAVRELGRKYRVRGGSGA</sequence>
<gene>
    <name evidence="2" type="ORF">GON04_19600</name>
</gene>
<name>A0A6N8J097_9BURK</name>
<organism evidence="2 3">
    <name type="scientific">Ramlibacter pinisoli</name>
    <dbReference type="NCBI Taxonomy" id="2682844"/>
    <lineage>
        <taxon>Bacteria</taxon>
        <taxon>Pseudomonadati</taxon>
        <taxon>Pseudomonadota</taxon>
        <taxon>Betaproteobacteria</taxon>
        <taxon>Burkholderiales</taxon>
        <taxon>Comamonadaceae</taxon>
        <taxon>Ramlibacter</taxon>
    </lineage>
</organism>
<dbReference type="AlphaFoldDB" id="A0A6N8J097"/>
<dbReference type="InterPro" id="IPR000297">
    <property type="entry name" value="PPIase_PpiC"/>
</dbReference>
<feature type="domain" description="PpiC" evidence="1">
    <location>
        <begin position="125"/>
        <end position="244"/>
    </location>
</feature>
<keyword evidence="2" id="KW-0413">Isomerase</keyword>
<dbReference type="EMBL" id="WSEL01000009">
    <property type="protein sequence ID" value="MVQ31673.1"/>
    <property type="molecule type" value="Genomic_DNA"/>
</dbReference>
<dbReference type="Proteomes" id="UP000469385">
    <property type="component" value="Unassembled WGS sequence"/>
</dbReference>